<evidence type="ECO:0008006" key="3">
    <source>
        <dbReference type="Google" id="ProtNLM"/>
    </source>
</evidence>
<sequence>MAKKDDETLLETEDQEAVVVITDEKGNETYYLEEMVIPMDSKNFALLTQIPENDDTDPDDEDNVIIARVDFDENGDPVYLDPTDEEFEAVRKAYEEIMDEMDAQ</sequence>
<dbReference type="STRING" id="591001.Acfer_0898"/>
<organism evidence="1 2">
    <name type="scientific">Acidaminococcus fermentans (strain ATCC 25085 / DSM 20731 / CCUG 9996 / CIP 106432 / VR4)</name>
    <dbReference type="NCBI Taxonomy" id="591001"/>
    <lineage>
        <taxon>Bacteria</taxon>
        <taxon>Bacillati</taxon>
        <taxon>Bacillota</taxon>
        <taxon>Negativicutes</taxon>
        <taxon>Acidaminococcales</taxon>
        <taxon>Acidaminococcaceae</taxon>
        <taxon>Acidaminococcus</taxon>
    </lineage>
</organism>
<dbReference type="RefSeq" id="WP_012938272.1">
    <property type="nucleotide sequence ID" value="NC_013740.1"/>
</dbReference>
<reference evidence="1 2" key="1">
    <citation type="journal article" date="2010" name="Stand. Genomic Sci.">
        <title>Complete genome sequence of Acidaminococcus fermentans type strain (VR4).</title>
        <authorList>
            <person name="Chang Y.J."/>
            <person name="Pukall R."/>
            <person name="Saunders E."/>
            <person name="Lapidus A."/>
            <person name="Copeland A."/>
            <person name="Nolan M."/>
            <person name="Glavina Del Rio T."/>
            <person name="Lucas S."/>
            <person name="Chen F."/>
            <person name="Tice H."/>
            <person name="Cheng J.F."/>
            <person name="Han C."/>
            <person name="Detter J.C."/>
            <person name="Bruce D."/>
            <person name="Goodwin L."/>
            <person name="Pitluck S."/>
            <person name="Mikhailova N."/>
            <person name="Liolios K."/>
            <person name="Pati A."/>
            <person name="Ivanova N."/>
            <person name="Mavromatis K."/>
            <person name="Chen A."/>
            <person name="Palaniappan K."/>
            <person name="Land M."/>
            <person name="Hauser L."/>
            <person name="Jeffries C.D."/>
            <person name="Brettin T."/>
            <person name="Rohde M."/>
            <person name="Goker M."/>
            <person name="Bristow J."/>
            <person name="Eisen J.A."/>
            <person name="Markowitz V."/>
            <person name="Hugenholtz P."/>
            <person name="Kyrpides N.C."/>
            <person name="Klenk H.P."/>
        </authorList>
    </citation>
    <scope>NUCLEOTIDE SEQUENCE [LARGE SCALE GENOMIC DNA]</scope>
    <source>
        <strain evidence="2">ATCC 25085 / DSM 20731 / CCUG 9996 / CIP 106432 / VR4</strain>
    </source>
</reference>
<dbReference type="HOGENOM" id="CLU_146610_4_0_9"/>
<dbReference type="OrthoDB" id="1624575at2"/>
<dbReference type="eggNOG" id="ENOG5033FTR">
    <property type="taxonomic scope" value="Bacteria"/>
</dbReference>
<dbReference type="AlphaFoldDB" id="D2RJN1"/>
<dbReference type="EMBL" id="CP001859">
    <property type="protein sequence ID" value="ADB47283.1"/>
    <property type="molecule type" value="Genomic_DNA"/>
</dbReference>
<accession>D2RJN1</accession>
<protein>
    <recommendedName>
        <fullName evidence="3">DUF1292 domain-containing protein</fullName>
    </recommendedName>
</protein>
<gene>
    <name evidence="1" type="ordered locus">Acfer_0898</name>
</gene>
<keyword evidence="2" id="KW-1185">Reference proteome</keyword>
<name>D2RJN1_ACIFV</name>
<dbReference type="InterPro" id="IPR009711">
    <property type="entry name" value="UPF0473"/>
</dbReference>
<evidence type="ECO:0000313" key="1">
    <source>
        <dbReference type="EMBL" id="ADB47283.1"/>
    </source>
</evidence>
<proteinExistence type="predicted"/>
<dbReference type="Proteomes" id="UP000001902">
    <property type="component" value="Chromosome"/>
</dbReference>
<dbReference type="GeneID" id="78334649"/>
<evidence type="ECO:0000313" key="2">
    <source>
        <dbReference type="Proteomes" id="UP000001902"/>
    </source>
</evidence>
<dbReference type="Pfam" id="PF06949">
    <property type="entry name" value="DUF1292"/>
    <property type="match status" value="1"/>
</dbReference>
<dbReference type="KEGG" id="afn:Acfer_0898"/>